<accession>A0A9W4T680</accession>
<protein>
    <submittedName>
        <fullName evidence="1">4200_t:CDS:1</fullName>
    </submittedName>
</protein>
<name>A0A9W4T680_9GLOM</name>
<dbReference type="AlphaFoldDB" id="A0A9W4T680"/>
<reference evidence="1" key="1">
    <citation type="submission" date="2022-08" db="EMBL/GenBank/DDBJ databases">
        <authorList>
            <person name="Kallberg Y."/>
            <person name="Tangrot J."/>
            <person name="Rosling A."/>
        </authorList>
    </citation>
    <scope>NUCLEOTIDE SEQUENCE</scope>
    <source>
        <strain evidence="1">Wild A</strain>
    </source>
</reference>
<feature type="non-terminal residue" evidence="1">
    <location>
        <position position="73"/>
    </location>
</feature>
<gene>
    <name evidence="1" type="ORF">FWILDA_LOCUS16289</name>
</gene>
<evidence type="ECO:0000313" key="1">
    <source>
        <dbReference type="EMBL" id="CAI2193863.1"/>
    </source>
</evidence>
<proteinExistence type="predicted"/>
<dbReference type="EMBL" id="CAMKVN010010122">
    <property type="protein sequence ID" value="CAI2193863.1"/>
    <property type="molecule type" value="Genomic_DNA"/>
</dbReference>
<organism evidence="1 2">
    <name type="scientific">Funneliformis geosporum</name>
    <dbReference type="NCBI Taxonomy" id="1117311"/>
    <lineage>
        <taxon>Eukaryota</taxon>
        <taxon>Fungi</taxon>
        <taxon>Fungi incertae sedis</taxon>
        <taxon>Mucoromycota</taxon>
        <taxon>Glomeromycotina</taxon>
        <taxon>Glomeromycetes</taxon>
        <taxon>Glomerales</taxon>
        <taxon>Glomeraceae</taxon>
        <taxon>Funneliformis</taxon>
    </lineage>
</organism>
<keyword evidence="2" id="KW-1185">Reference proteome</keyword>
<comment type="caution">
    <text evidence="1">The sequence shown here is derived from an EMBL/GenBank/DDBJ whole genome shotgun (WGS) entry which is preliminary data.</text>
</comment>
<evidence type="ECO:0000313" key="2">
    <source>
        <dbReference type="Proteomes" id="UP001153678"/>
    </source>
</evidence>
<sequence length="73" mass="8084">ICGSPSNLKFALAYLYQILKIRVPPLIEIILPKHNLINPSSSSISLEQLAPNGSITLVPQTTKSYIKIESYLM</sequence>
<dbReference type="Proteomes" id="UP001153678">
    <property type="component" value="Unassembled WGS sequence"/>
</dbReference>